<accession>A0A2Z7BER2</accession>
<protein>
    <submittedName>
        <fullName evidence="1">Uncharacterized protein</fullName>
    </submittedName>
</protein>
<gene>
    <name evidence="1" type="ORF">F511_36120</name>
</gene>
<evidence type="ECO:0000313" key="1">
    <source>
        <dbReference type="EMBL" id="KZV32595.1"/>
    </source>
</evidence>
<dbReference type="Proteomes" id="UP000250235">
    <property type="component" value="Unassembled WGS sequence"/>
</dbReference>
<organism evidence="1 2">
    <name type="scientific">Dorcoceras hygrometricum</name>
    <dbReference type="NCBI Taxonomy" id="472368"/>
    <lineage>
        <taxon>Eukaryota</taxon>
        <taxon>Viridiplantae</taxon>
        <taxon>Streptophyta</taxon>
        <taxon>Embryophyta</taxon>
        <taxon>Tracheophyta</taxon>
        <taxon>Spermatophyta</taxon>
        <taxon>Magnoliopsida</taxon>
        <taxon>eudicotyledons</taxon>
        <taxon>Gunneridae</taxon>
        <taxon>Pentapetalae</taxon>
        <taxon>asterids</taxon>
        <taxon>lamiids</taxon>
        <taxon>Lamiales</taxon>
        <taxon>Gesneriaceae</taxon>
        <taxon>Didymocarpoideae</taxon>
        <taxon>Trichosporeae</taxon>
        <taxon>Loxocarpinae</taxon>
        <taxon>Dorcoceras</taxon>
    </lineage>
</organism>
<sequence length="138" mass="14792">MHEEASAAGDIWRNSCGHRPCDMRGHLAASGRASCAAITRSGAQHRATICAGQQPVSAAMCDQRTSHRARLCAREEGAAIRGGAATDATKILIFVSEKSRQWIQYDNNCIEGSEPGSDTTVGEPWWIRIPSPGEAAEE</sequence>
<reference evidence="1 2" key="1">
    <citation type="journal article" date="2015" name="Proc. Natl. Acad. Sci. U.S.A.">
        <title>The resurrection genome of Boea hygrometrica: A blueprint for survival of dehydration.</title>
        <authorList>
            <person name="Xiao L."/>
            <person name="Yang G."/>
            <person name="Zhang L."/>
            <person name="Yang X."/>
            <person name="Zhao S."/>
            <person name="Ji Z."/>
            <person name="Zhou Q."/>
            <person name="Hu M."/>
            <person name="Wang Y."/>
            <person name="Chen M."/>
            <person name="Xu Y."/>
            <person name="Jin H."/>
            <person name="Xiao X."/>
            <person name="Hu G."/>
            <person name="Bao F."/>
            <person name="Hu Y."/>
            <person name="Wan P."/>
            <person name="Li L."/>
            <person name="Deng X."/>
            <person name="Kuang T."/>
            <person name="Xiang C."/>
            <person name="Zhu J.K."/>
            <person name="Oliver M.J."/>
            <person name="He Y."/>
        </authorList>
    </citation>
    <scope>NUCLEOTIDE SEQUENCE [LARGE SCALE GENOMIC DNA]</scope>
    <source>
        <strain evidence="2">cv. XS01</strain>
    </source>
</reference>
<name>A0A2Z7BER2_9LAMI</name>
<evidence type="ECO:0000313" key="2">
    <source>
        <dbReference type="Proteomes" id="UP000250235"/>
    </source>
</evidence>
<dbReference type="EMBL" id="KV006420">
    <property type="protein sequence ID" value="KZV32595.1"/>
    <property type="molecule type" value="Genomic_DNA"/>
</dbReference>
<proteinExistence type="predicted"/>
<dbReference type="AlphaFoldDB" id="A0A2Z7BER2"/>
<keyword evidence="2" id="KW-1185">Reference proteome</keyword>